<dbReference type="Proteomes" id="UP001303160">
    <property type="component" value="Unassembled WGS sequence"/>
</dbReference>
<reference evidence="1" key="1">
    <citation type="journal article" date="2023" name="Mol. Phylogenet. Evol.">
        <title>Genome-scale phylogeny and comparative genomics of the fungal order Sordariales.</title>
        <authorList>
            <person name="Hensen N."/>
            <person name="Bonometti L."/>
            <person name="Westerberg I."/>
            <person name="Brannstrom I.O."/>
            <person name="Guillou S."/>
            <person name="Cros-Aarteil S."/>
            <person name="Calhoun S."/>
            <person name="Haridas S."/>
            <person name="Kuo A."/>
            <person name="Mondo S."/>
            <person name="Pangilinan J."/>
            <person name="Riley R."/>
            <person name="LaButti K."/>
            <person name="Andreopoulos B."/>
            <person name="Lipzen A."/>
            <person name="Chen C."/>
            <person name="Yan M."/>
            <person name="Daum C."/>
            <person name="Ng V."/>
            <person name="Clum A."/>
            <person name="Steindorff A."/>
            <person name="Ohm R.A."/>
            <person name="Martin F."/>
            <person name="Silar P."/>
            <person name="Natvig D.O."/>
            <person name="Lalanne C."/>
            <person name="Gautier V."/>
            <person name="Ament-Velasquez S.L."/>
            <person name="Kruys A."/>
            <person name="Hutchinson M.I."/>
            <person name="Powell A.J."/>
            <person name="Barry K."/>
            <person name="Miller A.N."/>
            <person name="Grigoriev I.V."/>
            <person name="Debuchy R."/>
            <person name="Gladieux P."/>
            <person name="Hiltunen Thoren M."/>
            <person name="Johannesson H."/>
        </authorList>
    </citation>
    <scope>NUCLEOTIDE SEQUENCE</scope>
    <source>
        <strain evidence="1">CBS 315.58</strain>
    </source>
</reference>
<name>A0AAN6XFZ1_9PEZI</name>
<comment type="caution">
    <text evidence="1">The sequence shown here is derived from an EMBL/GenBank/DDBJ whole genome shotgun (WGS) entry which is preliminary data.</text>
</comment>
<evidence type="ECO:0000313" key="1">
    <source>
        <dbReference type="EMBL" id="KAK4200013.1"/>
    </source>
</evidence>
<dbReference type="AlphaFoldDB" id="A0AAN6XFZ1"/>
<dbReference type="EMBL" id="MU863925">
    <property type="protein sequence ID" value="KAK4200013.1"/>
    <property type="molecule type" value="Genomic_DNA"/>
</dbReference>
<sequence length="249" mass="27726">MSEMSTVSISIRRRPLALSATHVSKLSTACKRPSLWTWLQTVDDYDSWATSAEALDLAISFEASYKQQMGENEEAGSTTRPEGWGWIIRALSTGKLPIEQKSTKSSLRGSLRQSLSRTQSGLKSAFDKLSVEVTHHKLTESFRNLKRSHGGDSDNDATTVTASVDKMFRLIPALGSSHTDDKSRHDHYFGNRLVGDKYIEEQRWPTWDDDAASVDEADLRYVVHVPMWGSVLPCPSMIPDSLHLVVCAA</sequence>
<evidence type="ECO:0000313" key="2">
    <source>
        <dbReference type="Proteomes" id="UP001303160"/>
    </source>
</evidence>
<gene>
    <name evidence="1" type="ORF">QBC40DRAFT_254586</name>
</gene>
<organism evidence="1 2">
    <name type="scientific">Triangularia verruculosa</name>
    <dbReference type="NCBI Taxonomy" id="2587418"/>
    <lineage>
        <taxon>Eukaryota</taxon>
        <taxon>Fungi</taxon>
        <taxon>Dikarya</taxon>
        <taxon>Ascomycota</taxon>
        <taxon>Pezizomycotina</taxon>
        <taxon>Sordariomycetes</taxon>
        <taxon>Sordariomycetidae</taxon>
        <taxon>Sordariales</taxon>
        <taxon>Podosporaceae</taxon>
        <taxon>Triangularia</taxon>
    </lineage>
</organism>
<keyword evidence="2" id="KW-1185">Reference proteome</keyword>
<reference evidence="1" key="2">
    <citation type="submission" date="2023-05" db="EMBL/GenBank/DDBJ databases">
        <authorList>
            <consortium name="Lawrence Berkeley National Laboratory"/>
            <person name="Steindorff A."/>
            <person name="Hensen N."/>
            <person name="Bonometti L."/>
            <person name="Westerberg I."/>
            <person name="Brannstrom I.O."/>
            <person name="Guillou S."/>
            <person name="Cros-Aarteil S."/>
            <person name="Calhoun S."/>
            <person name="Haridas S."/>
            <person name="Kuo A."/>
            <person name="Mondo S."/>
            <person name="Pangilinan J."/>
            <person name="Riley R."/>
            <person name="Labutti K."/>
            <person name="Andreopoulos B."/>
            <person name="Lipzen A."/>
            <person name="Chen C."/>
            <person name="Yanf M."/>
            <person name="Daum C."/>
            <person name="Ng V."/>
            <person name="Clum A."/>
            <person name="Ohm R."/>
            <person name="Martin F."/>
            <person name="Silar P."/>
            <person name="Natvig D."/>
            <person name="Lalanne C."/>
            <person name="Gautier V."/>
            <person name="Ament-Velasquez S.L."/>
            <person name="Kruys A."/>
            <person name="Hutchinson M.I."/>
            <person name="Powell A.J."/>
            <person name="Barry K."/>
            <person name="Miller A.N."/>
            <person name="Grigoriev I.V."/>
            <person name="Debuchy R."/>
            <person name="Gladieux P."/>
            <person name="Thoren M.H."/>
            <person name="Johannesson H."/>
        </authorList>
    </citation>
    <scope>NUCLEOTIDE SEQUENCE</scope>
    <source>
        <strain evidence="1">CBS 315.58</strain>
    </source>
</reference>
<accession>A0AAN6XFZ1</accession>
<protein>
    <submittedName>
        <fullName evidence="1">Uncharacterized protein</fullName>
    </submittedName>
</protein>
<proteinExistence type="predicted"/>